<protein>
    <recommendedName>
        <fullName evidence="10">Protein-export membrane protein SecG</fullName>
    </recommendedName>
</protein>
<dbReference type="PRINTS" id="PR01651">
    <property type="entry name" value="SECGEXPORT"/>
</dbReference>
<organism evidence="11 12">
    <name type="scientific">Candidatus Coprovicinus avistercoris</name>
    <dbReference type="NCBI Taxonomy" id="2840754"/>
    <lineage>
        <taxon>Bacteria</taxon>
        <taxon>Bacillati</taxon>
        <taxon>Actinomycetota</taxon>
        <taxon>Coriobacteriia</taxon>
        <taxon>Coriobacteriales</taxon>
        <taxon>Coriobacteriaceae</taxon>
        <taxon>Coriobacteriaceae incertae sedis</taxon>
        <taxon>Candidatus Coprovicinus</taxon>
    </lineage>
</organism>
<evidence type="ECO:0000256" key="7">
    <source>
        <dbReference type="ARBA" id="ARBA00023010"/>
    </source>
</evidence>
<feature type="transmembrane region" description="Helical" evidence="10">
    <location>
        <begin position="58"/>
        <end position="77"/>
    </location>
</feature>
<comment type="subcellular location">
    <subcellularLocation>
        <location evidence="10">Cell membrane</location>
        <topology evidence="10">Multi-pass membrane protein</topology>
    </subcellularLocation>
    <subcellularLocation>
        <location evidence="1">Membrane</location>
        <topology evidence="1">Multi-pass membrane protein</topology>
    </subcellularLocation>
</comment>
<keyword evidence="6 10" id="KW-1133">Transmembrane helix</keyword>
<accession>A0A9D1I075</accession>
<evidence type="ECO:0000256" key="5">
    <source>
        <dbReference type="ARBA" id="ARBA00022927"/>
    </source>
</evidence>
<sequence length="83" mass="8893">MNPLNIILLIIWALSAIVLIALVLMHSGKGTGVSDMIASSLYNASTGSSVLERNLDRLTIIAAIVFSITILVFMFTFPQGTIV</sequence>
<keyword evidence="5 10" id="KW-0653">Protein transport</keyword>
<evidence type="ECO:0000256" key="6">
    <source>
        <dbReference type="ARBA" id="ARBA00022989"/>
    </source>
</evidence>
<comment type="caution">
    <text evidence="11">The sequence shown here is derived from an EMBL/GenBank/DDBJ whole genome shotgun (WGS) entry which is preliminary data.</text>
</comment>
<keyword evidence="8 10" id="KW-0472">Membrane</keyword>
<evidence type="ECO:0000256" key="1">
    <source>
        <dbReference type="ARBA" id="ARBA00004141"/>
    </source>
</evidence>
<dbReference type="GO" id="GO:0005886">
    <property type="term" value="C:plasma membrane"/>
    <property type="evidence" value="ECO:0007669"/>
    <property type="project" value="UniProtKB-SubCell"/>
</dbReference>
<evidence type="ECO:0000313" key="12">
    <source>
        <dbReference type="Proteomes" id="UP000824078"/>
    </source>
</evidence>
<dbReference type="NCBIfam" id="TIGR00810">
    <property type="entry name" value="secG"/>
    <property type="match status" value="1"/>
</dbReference>
<dbReference type="EMBL" id="DVMQ01000021">
    <property type="protein sequence ID" value="HIU24813.1"/>
    <property type="molecule type" value="Genomic_DNA"/>
</dbReference>
<evidence type="ECO:0000256" key="9">
    <source>
        <dbReference type="ARBA" id="ARBA00025182"/>
    </source>
</evidence>
<evidence type="ECO:0000256" key="3">
    <source>
        <dbReference type="ARBA" id="ARBA00022448"/>
    </source>
</evidence>
<dbReference type="InterPro" id="IPR004692">
    <property type="entry name" value="SecG"/>
</dbReference>
<keyword evidence="3 10" id="KW-0813">Transport</keyword>
<keyword evidence="10" id="KW-1003">Cell membrane</keyword>
<name>A0A9D1I075_9ACTN</name>
<keyword evidence="4 10" id="KW-0812">Transmembrane</keyword>
<proteinExistence type="inferred from homology"/>
<gene>
    <name evidence="11" type="primary">secG</name>
    <name evidence="11" type="ORF">IAD17_07835</name>
</gene>
<dbReference type="Proteomes" id="UP000824078">
    <property type="component" value="Unassembled WGS sequence"/>
</dbReference>
<dbReference type="GO" id="GO:0009306">
    <property type="term" value="P:protein secretion"/>
    <property type="evidence" value="ECO:0007669"/>
    <property type="project" value="UniProtKB-UniRule"/>
</dbReference>
<dbReference type="AlphaFoldDB" id="A0A9D1I075"/>
<comment type="function">
    <text evidence="9 10">Involved in protein export. Participates in an early event of protein translocation.</text>
</comment>
<comment type="similarity">
    <text evidence="2 10">Belongs to the SecG family.</text>
</comment>
<dbReference type="GO" id="GO:0015450">
    <property type="term" value="F:protein-transporting ATPase activity"/>
    <property type="evidence" value="ECO:0007669"/>
    <property type="project" value="UniProtKB-UniRule"/>
</dbReference>
<evidence type="ECO:0000256" key="8">
    <source>
        <dbReference type="ARBA" id="ARBA00023136"/>
    </source>
</evidence>
<evidence type="ECO:0000256" key="10">
    <source>
        <dbReference type="RuleBase" id="RU365087"/>
    </source>
</evidence>
<feature type="transmembrane region" description="Helical" evidence="10">
    <location>
        <begin position="6"/>
        <end position="25"/>
    </location>
</feature>
<reference evidence="11" key="1">
    <citation type="submission" date="2020-10" db="EMBL/GenBank/DDBJ databases">
        <authorList>
            <person name="Gilroy R."/>
        </authorList>
    </citation>
    <scope>NUCLEOTIDE SEQUENCE</scope>
    <source>
        <strain evidence="11">ChiHjej12B11-29160</strain>
    </source>
</reference>
<keyword evidence="7 10" id="KW-0811">Translocation</keyword>
<evidence type="ECO:0000256" key="4">
    <source>
        <dbReference type="ARBA" id="ARBA00022692"/>
    </source>
</evidence>
<evidence type="ECO:0000313" key="11">
    <source>
        <dbReference type="EMBL" id="HIU24813.1"/>
    </source>
</evidence>
<evidence type="ECO:0000256" key="2">
    <source>
        <dbReference type="ARBA" id="ARBA00008445"/>
    </source>
</evidence>
<dbReference type="Pfam" id="PF03840">
    <property type="entry name" value="SecG"/>
    <property type="match status" value="1"/>
</dbReference>
<reference evidence="11" key="2">
    <citation type="journal article" date="2021" name="PeerJ">
        <title>Extensive microbial diversity within the chicken gut microbiome revealed by metagenomics and culture.</title>
        <authorList>
            <person name="Gilroy R."/>
            <person name="Ravi A."/>
            <person name="Getino M."/>
            <person name="Pursley I."/>
            <person name="Horton D.L."/>
            <person name="Alikhan N.F."/>
            <person name="Baker D."/>
            <person name="Gharbi K."/>
            <person name="Hall N."/>
            <person name="Watson M."/>
            <person name="Adriaenssens E.M."/>
            <person name="Foster-Nyarko E."/>
            <person name="Jarju S."/>
            <person name="Secka A."/>
            <person name="Antonio M."/>
            <person name="Oren A."/>
            <person name="Chaudhuri R.R."/>
            <person name="La Ragione R."/>
            <person name="Hildebrand F."/>
            <person name="Pallen M.J."/>
        </authorList>
    </citation>
    <scope>NUCLEOTIDE SEQUENCE</scope>
    <source>
        <strain evidence="11">ChiHjej12B11-29160</strain>
    </source>
</reference>